<organism evidence="1 2">
    <name type="scientific">Pleurodeles waltl</name>
    <name type="common">Iberian ribbed newt</name>
    <dbReference type="NCBI Taxonomy" id="8319"/>
    <lineage>
        <taxon>Eukaryota</taxon>
        <taxon>Metazoa</taxon>
        <taxon>Chordata</taxon>
        <taxon>Craniata</taxon>
        <taxon>Vertebrata</taxon>
        <taxon>Euteleostomi</taxon>
        <taxon>Amphibia</taxon>
        <taxon>Batrachia</taxon>
        <taxon>Caudata</taxon>
        <taxon>Salamandroidea</taxon>
        <taxon>Salamandridae</taxon>
        <taxon>Pleurodelinae</taxon>
        <taxon>Pleurodeles</taxon>
    </lineage>
</organism>
<gene>
    <name evidence="1" type="ORF">NDU88_005841</name>
</gene>
<comment type="caution">
    <text evidence="1">The sequence shown here is derived from an EMBL/GenBank/DDBJ whole genome shotgun (WGS) entry which is preliminary data.</text>
</comment>
<proteinExistence type="predicted"/>
<evidence type="ECO:0000313" key="2">
    <source>
        <dbReference type="Proteomes" id="UP001066276"/>
    </source>
</evidence>
<dbReference type="EMBL" id="JANPWB010000012">
    <property type="protein sequence ID" value="KAJ1117644.1"/>
    <property type="molecule type" value="Genomic_DNA"/>
</dbReference>
<name>A0AAV7NQ39_PLEWA</name>
<reference evidence="1" key="1">
    <citation type="journal article" date="2022" name="bioRxiv">
        <title>Sequencing and chromosome-scale assembly of the giantPleurodeles waltlgenome.</title>
        <authorList>
            <person name="Brown T."/>
            <person name="Elewa A."/>
            <person name="Iarovenko S."/>
            <person name="Subramanian E."/>
            <person name="Araus A.J."/>
            <person name="Petzold A."/>
            <person name="Susuki M."/>
            <person name="Suzuki K.-i.T."/>
            <person name="Hayashi T."/>
            <person name="Toyoda A."/>
            <person name="Oliveira C."/>
            <person name="Osipova E."/>
            <person name="Leigh N.D."/>
            <person name="Simon A."/>
            <person name="Yun M.H."/>
        </authorList>
    </citation>
    <scope>NUCLEOTIDE SEQUENCE</scope>
    <source>
        <strain evidence="1">20211129_DDA</strain>
        <tissue evidence="1">Liver</tissue>
    </source>
</reference>
<protein>
    <submittedName>
        <fullName evidence="1">Uncharacterized protein</fullName>
    </submittedName>
</protein>
<evidence type="ECO:0000313" key="1">
    <source>
        <dbReference type="EMBL" id="KAJ1117644.1"/>
    </source>
</evidence>
<sequence>MEVTDLERRHRQKAEQSLLRDINVRLQKYHEVAQSEVNPLGKYATTQTYGEEAHPSATLVTLLRPKPENATVLEVSDEQGALLCMTEQVSETVSQYYTDLYASHLSHNNQAMSDYLARIATSHGPITSC</sequence>
<accession>A0AAV7NQ39</accession>
<dbReference type="Proteomes" id="UP001066276">
    <property type="component" value="Chromosome 8"/>
</dbReference>
<dbReference type="AlphaFoldDB" id="A0AAV7NQ39"/>
<keyword evidence="2" id="KW-1185">Reference proteome</keyword>